<sequence>MRANELFEFLSGIPQLEHTKIIIKTAEGEFLKVTDVSISQTIPCLPYLEIEAEKLEEDD</sequence>
<gene>
    <name evidence="1" type="ORF">UQ68_05905</name>
</gene>
<evidence type="ECO:0000313" key="2">
    <source>
        <dbReference type="Proteomes" id="UP000033536"/>
    </source>
</evidence>
<evidence type="ECO:0000313" key="1">
    <source>
        <dbReference type="EMBL" id="KKD46606.1"/>
    </source>
</evidence>
<organism evidence="1 2">
    <name type="scientific">Listeria seeligeri</name>
    <dbReference type="NCBI Taxonomy" id="1640"/>
    <lineage>
        <taxon>Bacteria</taxon>
        <taxon>Bacillati</taxon>
        <taxon>Bacillota</taxon>
        <taxon>Bacilli</taxon>
        <taxon>Bacillales</taxon>
        <taxon>Listeriaceae</taxon>
        <taxon>Listeria</taxon>
    </lineage>
</organism>
<dbReference type="EMBL" id="JYOM01000010">
    <property type="protein sequence ID" value="KKD46606.1"/>
    <property type="molecule type" value="Genomic_DNA"/>
</dbReference>
<dbReference type="RefSeq" id="WP_046326177.1">
    <property type="nucleotide sequence ID" value="NZ_JAARRB010000013.1"/>
</dbReference>
<protein>
    <submittedName>
        <fullName evidence="1">Uncharacterized protein</fullName>
    </submittedName>
</protein>
<keyword evidence="2" id="KW-1185">Reference proteome</keyword>
<name>A0ABR5E8R7_LISSE</name>
<reference evidence="1 2" key="1">
    <citation type="submission" date="2015-02" db="EMBL/GenBank/DDBJ databases">
        <title>Sequencing of Listeria spp. dairy environmental strains.</title>
        <authorList>
            <person name="Muhterem-Uyar M."/>
            <person name="Wagner M."/>
            <person name="Schmitz-Esser S."/>
            <person name="Stessl B."/>
        </authorList>
    </citation>
    <scope>NUCLEOTIDE SEQUENCE [LARGE SCALE GENOMIC DNA]</scope>
    <source>
        <strain evidence="1 2">7KSM</strain>
    </source>
</reference>
<dbReference type="Proteomes" id="UP000033536">
    <property type="component" value="Unassembled WGS sequence"/>
</dbReference>
<comment type="caution">
    <text evidence="1">The sequence shown here is derived from an EMBL/GenBank/DDBJ whole genome shotgun (WGS) entry which is preliminary data.</text>
</comment>
<proteinExistence type="predicted"/>
<accession>A0ABR5E8R7</accession>